<feature type="domain" description="Antitoxin SocA-like Panacea" evidence="1">
    <location>
        <begin position="32"/>
        <end position="145"/>
    </location>
</feature>
<dbReference type="InterPro" id="IPR025272">
    <property type="entry name" value="SocA_Panacea"/>
</dbReference>
<reference evidence="2 3" key="1">
    <citation type="submission" date="2020-10" db="EMBL/GenBank/DDBJ databases">
        <title>Genomic Encyclopedia of Type Strains, Phase IV (KMG-IV): sequencing the most valuable type-strain genomes for metagenomic binning, comparative biology and taxonomic classification.</title>
        <authorList>
            <person name="Goeker M."/>
        </authorList>
    </citation>
    <scope>NUCLEOTIDE SEQUENCE [LARGE SCALE GENOMIC DNA]</scope>
    <source>
        <strain evidence="2 3">DSM 4194</strain>
    </source>
</reference>
<accession>A0ABR9H8Q4</accession>
<proteinExistence type="predicted"/>
<dbReference type="RefSeq" id="WP_192624878.1">
    <property type="nucleotide sequence ID" value="NZ_JADBGG010000043.1"/>
</dbReference>
<organism evidence="2 3">
    <name type="scientific">Desulfomicrobium macestii</name>
    <dbReference type="NCBI Taxonomy" id="90731"/>
    <lineage>
        <taxon>Bacteria</taxon>
        <taxon>Pseudomonadati</taxon>
        <taxon>Thermodesulfobacteriota</taxon>
        <taxon>Desulfovibrionia</taxon>
        <taxon>Desulfovibrionales</taxon>
        <taxon>Desulfomicrobiaceae</taxon>
        <taxon>Desulfomicrobium</taxon>
    </lineage>
</organism>
<dbReference type="Proteomes" id="UP000639010">
    <property type="component" value="Unassembled WGS sequence"/>
</dbReference>
<gene>
    <name evidence="2" type="ORF">H4684_003765</name>
</gene>
<keyword evidence="3" id="KW-1185">Reference proteome</keyword>
<name>A0ABR9H8Q4_9BACT</name>
<evidence type="ECO:0000313" key="2">
    <source>
        <dbReference type="EMBL" id="MBE1427077.1"/>
    </source>
</evidence>
<sequence>MKIRYRANPRKLLEALVLIAENCPDSYYHFILKTLFYADKFHLQKYRRPVTGDVYVKMSYGPVPSLAYDMLKQNENLPAQVLDEVQAALDVHKFGRYPAVSAKRLPNLNLFSGTDIECLKEALSSCSPMGFEALTNLTHRERAWEEAEMNQEMNFELFIDEDLPNREELIEYIKETSPCLAL</sequence>
<evidence type="ECO:0000313" key="3">
    <source>
        <dbReference type="Proteomes" id="UP000639010"/>
    </source>
</evidence>
<comment type="caution">
    <text evidence="2">The sequence shown here is derived from an EMBL/GenBank/DDBJ whole genome shotgun (WGS) entry which is preliminary data.</text>
</comment>
<protein>
    <submittedName>
        <fullName evidence="2">Phage-associated protein</fullName>
    </submittedName>
</protein>
<evidence type="ECO:0000259" key="1">
    <source>
        <dbReference type="Pfam" id="PF13274"/>
    </source>
</evidence>
<dbReference type="Pfam" id="PF13274">
    <property type="entry name" value="SocA_Panacea"/>
    <property type="match status" value="1"/>
</dbReference>
<dbReference type="EMBL" id="JADBGG010000043">
    <property type="protein sequence ID" value="MBE1427077.1"/>
    <property type="molecule type" value="Genomic_DNA"/>
</dbReference>